<evidence type="ECO:0000256" key="1">
    <source>
        <dbReference type="SAM" id="MobiDB-lite"/>
    </source>
</evidence>
<sequence>MRTSFLQEATAMEPRFKGRPLSDASWDGLRKEAVEANVTGATPRLEEEPEEADSELQQQEEEESEGGTTNQGGAVLRGQEVEV</sequence>
<proteinExistence type="predicted"/>
<feature type="region of interest" description="Disordered" evidence="1">
    <location>
        <begin position="1"/>
        <end position="83"/>
    </location>
</feature>
<dbReference type="EMBL" id="JBCEZU010000002">
    <property type="protein sequence ID" value="KAK9541918.1"/>
    <property type="molecule type" value="Genomic_DNA"/>
</dbReference>
<feature type="compositionally biased region" description="Acidic residues" evidence="1">
    <location>
        <begin position="47"/>
        <end position="65"/>
    </location>
</feature>
<dbReference type="AlphaFoldDB" id="A0AAW1G549"/>
<comment type="caution">
    <text evidence="2">The sequence shown here is derived from an EMBL/GenBank/DDBJ whole genome shotgun (WGS) entry which is preliminary data.</text>
</comment>
<keyword evidence="3" id="KW-1185">Reference proteome</keyword>
<reference evidence="2 3" key="1">
    <citation type="journal article" date="2024" name="Genome Biol. Evol.">
        <title>Chromosome-level genome assembly of the viviparous eelpout Zoarces viviparus.</title>
        <authorList>
            <person name="Fuhrmann N."/>
            <person name="Brasseur M.V."/>
            <person name="Bakowski C.E."/>
            <person name="Podsiadlowski L."/>
            <person name="Prost S."/>
            <person name="Krehenwinkel H."/>
            <person name="Mayer C."/>
        </authorList>
    </citation>
    <scope>NUCLEOTIDE SEQUENCE [LARGE SCALE GENOMIC DNA]</scope>
    <source>
        <strain evidence="2">NO-MEL_2022_Ind0_liver</strain>
    </source>
</reference>
<evidence type="ECO:0000313" key="2">
    <source>
        <dbReference type="EMBL" id="KAK9541918.1"/>
    </source>
</evidence>
<dbReference type="Proteomes" id="UP001488805">
    <property type="component" value="Unassembled WGS sequence"/>
</dbReference>
<protein>
    <submittedName>
        <fullName evidence="2">Uncharacterized protein</fullName>
    </submittedName>
</protein>
<gene>
    <name evidence="2" type="ORF">VZT92_001930</name>
</gene>
<accession>A0AAW1G549</accession>
<evidence type="ECO:0000313" key="3">
    <source>
        <dbReference type="Proteomes" id="UP001488805"/>
    </source>
</evidence>
<organism evidence="2 3">
    <name type="scientific">Zoarces viviparus</name>
    <name type="common">Viviparous eelpout</name>
    <name type="synonym">Blennius viviparus</name>
    <dbReference type="NCBI Taxonomy" id="48416"/>
    <lineage>
        <taxon>Eukaryota</taxon>
        <taxon>Metazoa</taxon>
        <taxon>Chordata</taxon>
        <taxon>Craniata</taxon>
        <taxon>Vertebrata</taxon>
        <taxon>Euteleostomi</taxon>
        <taxon>Actinopterygii</taxon>
        <taxon>Neopterygii</taxon>
        <taxon>Teleostei</taxon>
        <taxon>Neoteleostei</taxon>
        <taxon>Acanthomorphata</taxon>
        <taxon>Eupercaria</taxon>
        <taxon>Perciformes</taxon>
        <taxon>Cottioidei</taxon>
        <taxon>Zoarcales</taxon>
        <taxon>Zoarcidae</taxon>
        <taxon>Zoarcinae</taxon>
        <taxon>Zoarces</taxon>
    </lineage>
</organism>
<name>A0AAW1G549_ZOAVI</name>